<evidence type="ECO:0008006" key="5">
    <source>
        <dbReference type="Google" id="ProtNLM"/>
    </source>
</evidence>
<name>A0A239AXP5_9ACTN</name>
<dbReference type="InterPro" id="IPR011010">
    <property type="entry name" value="DNA_brk_join_enz"/>
</dbReference>
<dbReference type="AlphaFoldDB" id="A0A239AXP5"/>
<dbReference type="GO" id="GO:0006310">
    <property type="term" value="P:DNA recombination"/>
    <property type="evidence" value="ECO:0007669"/>
    <property type="project" value="UniProtKB-KW"/>
</dbReference>
<evidence type="ECO:0000256" key="2">
    <source>
        <dbReference type="SAM" id="MobiDB-lite"/>
    </source>
</evidence>
<evidence type="ECO:0000313" key="3">
    <source>
        <dbReference type="EMBL" id="SNS00475.1"/>
    </source>
</evidence>
<accession>A0A239AXP5</accession>
<organism evidence="3 4">
    <name type="scientific">Actinoplanes regularis</name>
    <dbReference type="NCBI Taxonomy" id="52697"/>
    <lineage>
        <taxon>Bacteria</taxon>
        <taxon>Bacillati</taxon>
        <taxon>Actinomycetota</taxon>
        <taxon>Actinomycetes</taxon>
        <taxon>Micromonosporales</taxon>
        <taxon>Micromonosporaceae</taxon>
        <taxon>Actinoplanes</taxon>
    </lineage>
</organism>
<dbReference type="Gene3D" id="1.10.443.10">
    <property type="entry name" value="Intergrase catalytic core"/>
    <property type="match status" value="1"/>
</dbReference>
<evidence type="ECO:0000313" key="4">
    <source>
        <dbReference type="Proteomes" id="UP000198415"/>
    </source>
</evidence>
<dbReference type="EMBL" id="FZNR01000008">
    <property type="protein sequence ID" value="SNS00475.1"/>
    <property type="molecule type" value="Genomic_DNA"/>
</dbReference>
<keyword evidence="4" id="KW-1185">Reference proteome</keyword>
<dbReference type="GO" id="GO:0003677">
    <property type="term" value="F:DNA binding"/>
    <property type="evidence" value="ECO:0007669"/>
    <property type="project" value="InterPro"/>
</dbReference>
<keyword evidence="1" id="KW-0233">DNA recombination</keyword>
<dbReference type="RefSeq" id="WP_179277229.1">
    <property type="nucleotide sequence ID" value="NZ_BOMU01000050.1"/>
</dbReference>
<sequence>MVLALGGTRPLAALRRLLCGLRWAAVDLDRELLFVERQPTTAGYTVVKGEPKTAAGRRAVALDKHTVQVLRAHRSRQLAHRDKRHGNGQVWIDSGYVFTRKDGEPINPSYATTRFRILTNRWPPPRQSQPAQRHPQPGDLDLATRQRIAKRAVSAPVHVGQ</sequence>
<dbReference type="Proteomes" id="UP000198415">
    <property type="component" value="Unassembled WGS sequence"/>
</dbReference>
<gene>
    <name evidence="3" type="ORF">SAMN06264365_108198</name>
</gene>
<dbReference type="InterPro" id="IPR013762">
    <property type="entry name" value="Integrase-like_cat_sf"/>
</dbReference>
<dbReference type="GO" id="GO:0015074">
    <property type="term" value="P:DNA integration"/>
    <property type="evidence" value="ECO:0007669"/>
    <property type="project" value="InterPro"/>
</dbReference>
<evidence type="ECO:0000256" key="1">
    <source>
        <dbReference type="ARBA" id="ARBA00023172"/>
    </source>
</evidence>
<reference evidence="3 4" key="1">
    <citation type="submission" date="2017-06" db="EMBL/GenBank/DDBJ databases">
        <authorList>
            <person name="Kim H.J."/>
            <person name="Triplett B.A."/>
        </authorList>
    </citation>
    <scope>NUCLEOTIDE SEQUENCE [LARGE SCALE GENOMIC DNA]</scope>
    <source>
        <strain evidence="3 4">DSM 43151</strain>
    </source>
</reference>
<feature type="region of interest" description="Disordered" evidence="2">
    <location>
        <begin position="121"/>
        <end position="146"/>
    </location>
</feature>
<proteinExistence type="predicted"/>
<protein>
    <recommendedName>
        <fullName evidence="5">Phage integrase family protein</fullName>
    </recommendedName>
</protein>
<dbReference type="SUPFAM" id="SSF56349">
    <property type="entry name" value="DNA breaking-rejoining enzymes"/>
    <property type="match status" value="1"/>
</dbReference>